<sequence>MSRPRTLNRELGVSHNLIHQRFGSKQQLWRATVDWAFGRLAAEVGFEVDESADPLDQLRAAVRGFLLFSARHPDLLRLMNTESGLDSGRLDYLFETYVREIPASTLFFLLAHGAAAPFSNEPLARRFGDTVDAQRHADLVADLLVAGLRT</sequence>
<dbReference type="Proteomes" id="UP000517916">
    <property type="component" value="Unassembled WGS sequence"/>
</dbReference>
<organism evidence="1 2">
    <name type="scientific">Kutzneria viridogrisea</name>
    <dbReference type="NCBI Taxonomy" id="47990"/>
    <lineage>
        <taxon>Bacteria</taxon>
        <taxon>Bacillati</taxon>
        <taxon>Actinomycetota</taxon>
        <taxon>Actinomycetes</taxon>
        <taxon>Pseudonocardiales</taxon>
        <taxon>Pseudonocardiaceae</taxon>
        <taxon>Kutzneria</taxon>
    </lineage>
</organism>
<keyword evidence="2" id="KW-1185">Reference proteome</keyword>
<protein>
    <submittedName>
        <fullName evidence="1">AcrR family transcriptional regulator</fullName>
    </submittedName>
</protein>
<gene>
    <name evidence="1" type="ORF">BC739_005643</name>
</gene>
<dbReference type="RefSeq" id="WP_182838888.1">
    <property type="nucleotide sequence ID" value="NZ_BAAABQ010000073.1"/>
</dbReference>
<dbReference type="SUPFAM" id="SSF48498">
    <property type="entry name" value="Tetracyclin repressor-like, C-terminal domain"/>
    <property type="match status" value="1"/>
</dbReference>
<reference evidence="1 2" key="1">
    <citation type="submission" date="2020-08" db="EMBL/GenBank/DDBJ databases">
        <title>Genomic Encyclopedia of Archaeal and Bacterial Type Strains, Phase II (KMG-II): from individual species to whole genera.</title>
        <authorList>
            <person name="Goeker M."/>
        </authorList>
    </citation>
    <scope>NUCLEOTIDE SEQUENCE [LARGE SCALE GENOMIC DNA]</scope>
    <source>
        <strain evidence="1 2">DSM 43850</strain>
    </source>
</reference>
<evidence type="ECO:0000313" key="1">
    <source>
        <dbReference type="EMBL" id="MBA8928426.1"/>
    </source>
</evidence>
<accession>A0ABR6BNF4</accession>
<evidence type="ECO:0000313" key="2">
    <source>
        <dbReference type="Proteomes" id="UP000517916"/>
    </source>
</evidence>
<proteinExistence type="predicted"/>
<dbReference type="SUPFAM" id="SSF46689">
    <property type="entry name" value="Homeodomain-like"/>
    <property type="match status" value="1"/>
</dbReference>
<name>A0ABR6BNF4_9PSEU</name>
<dbReference type="InterPro" id="IPR009057">
    <property type="entry name" value="Homeodomain-like_sf"/>
</dbReference>
<comment type="caution">
    <text evidence="1">The sequence shown here is derived from an EMBL/GenBank/DDBJ whole genome shotgun (WGS) entry which is preliminary data.</text>
</comment>
<dbReference type="EMBL" id="JACJID010000004">
    <property type="protein sequence ID" value="MBA8928426.1"/>
    <property type="molecule type" value="Genomic_DNA"/>
</dbReference>
<dbReference type="InterPro" id="IPR036271">
    <property type="entry name" value="Tet_transcr_reg_TetR-rel_C_sf"/>
</dbReference>
<dbReference type="Gene3D" id="1.10.357.10">
    <property type="entry name" value="Tetracycline Repressor, domain 2"/>
    <property type="match status" value="1"/>
</dbReference>